<dbReference type="PANTHER" id="PTHR47264:SF3">
    <property type="entry name" value="SYNAPTOTAGMIN-5 ISOFORM X1"/>
    <property type="match status" value="1"/>
</dbReference>
<evidence type="ECO:0000259" key="6">
    <source>
        <dbReference type="PROSITE" id="PS51847"/>
    </source>
</evidence>
<dbReference type="AlphaFoldDB" id="A0A2K3LJ97"/>
<keyword evidence="5" id="KW-0472">Membrane</keyword>
<evidence type="ECO:0000313" key="8">
    <source>
        <dbReference type="Proteomes" id="UP000236291"/>
    </source>
</evidence>
<dbReference type="SMART" id="SM00239">
    <property type="entry name" value="C2"/>
    <property type="match status" value="1"/>
</dbReference>
<dbReference type="PROSITE" id="PS51847">
    <property type="entry name" value="SMP"/>
    <property type="match status" value="1"/>
</dbReference>
<dbReference type="GO" id="GO:0006869">
    <property type="term" value="P:lipid transport"/>
    <property type="evidence" value="ECO:0007669"/>
    <property type="project" value="UniProtKB-KW"/>
</dbReference>
<accession>A0A2K3LJ97</accession>
<feature type="domain" description="SMP-LTD" evidence="6">
    <location>
        <begin position="9"/>
        <end position="204"/>
    </location>
</feature>
<keyword evidence="3" id="KW-0445">Lipid transport</keyword>
<evidence type="ECO:0000256" key="1">
    <source>
        <dbReference type="ARBA" id="ARBA00004370"/>
    </source>
</evidence>
<name>A0A2K3LJ97_TRIPR</name>
<dbReference type="Gene3D" id="2.60.40.150">
    <property type="entry name" value="C2 domain"/>
    <property type="match status" value="1"/>
</dbReference>
<feature type="non-terminal residue" evidence="7">
    <location>
        <position position="1"/>
    </location>
</feature>
<protein>
    <submittedName>
        <fullName evidence="7">Plant synaptotagmin</fullName>
    </submittedName>
</protein>
<dbReference type="InterPro" id="IPR000008">
    <property type="entry name" value="C2_dom"/>
</dbReference>
<evidence type="ECO:0000256" key="2">
    <source>
        <dbReference type="ARBA" id="ARBA00022448"/>
    </source>
</evidence>
<comment type="caution">
    <text evidence="7">The sequence shown here is derived from an EMBL/GenBank/DDBJ whole genome shotgun (WGS) entry which is preliminary data.</text>
</comment>
<keyword evidence="2" id="KW-0813">Transport</keyword>
<evidence type="ECO:0000256" key="3">
    <source>
        <dbReference type="ARBA" id="ARBA00023055"/>
    </source>
</evidence>
<dbReference type="STRING" id="57577.A0A2K3LJ97"/>
<dbReference type="CDD" id="cd00030">
    <property type="entry name" value="C2"/>
    <property type="match status" value="1"/>
</dbReference>
<comment type="subcellular location">
    <subcellularLocation>
        <location evidence="1">Membrane</location>
    </subcellularLocation>
</comment>
<evidence type="ECO:0000256" key="5">
    <source>
        <dbReference type="ARBA" id="ARBA00023136"/>
    </source>
</evidence>
<gene>
    <name evidence="7" type="ORF">L195_g034602</name>
</gene>
<dbReference type="Pfam" id="PF00168">
    <property type="entry name" value="C2"/>
    <property type="match status" value="1"/>
</dbReference>
<evidence type="ECO:0000256" key="4">
    <source>
        <dbReference type="ARBA" id="ARBA00023121"/>
    </source>
</evidence>
<dbReference type="InterPro" id="IPR035892">
    <property type="entry name" value="C2_domain_sf"/>
</dbReference>
<proteinExistence type="predicted"/>
<dbReference type="EMBL" id="ASHM01034445">
    <property type="protein sequence ID" value="PNX78624.1"/>
    <property type="molecule type" value="Genomic_DNA"/>
</dbReference>
<keyword evidence="4" id="KW-0446">Lipid-binding</keyword>
<dbReference type="PANTHER" id="PTHR47264">
    <property type="entry name" value="OS01G0128800 PROTEIN"/>
    <property type="match status" value="1"/>
</dbReference>
<dbReference type="GO" id="GO:0008289">
    <property type="term" value="F:lipid binding"/>
    <property type="evidence" value="ECO:0007669"/>
    <property type="project" value="UniProtKB-KW"/>
</dbReference>
<evidence type="ECO:0000313" key="7">
    <source>
        <dbReference type="EMBL" id="PNX78624.1"/>
    </source>
</evidence>
<dbReference type="InterPro" id="IPR031468">
    <property type="entry name" value="SMP_LBD"/>
</dbReference>
<dbReference type="SUPFAM" id="SSF49562">
    <property type="entry name" value="C2 domain (Calcium/lipid-binding domain, CaLB)"/>
    <property type="match status" value="1"/>
</dbReference>
<dbReference type="GO" id="GO:0016020">
    <property type="term" value="C:membrane"/>
    <property type="evidence" value="ECO:0007669"/>
    <property type="project" value="UniProtKB-SubCell"/>
</dbReference>
<dbReference type="Proteomes" id="UP000236291">
    <property type="component" value="Unassembled WGS sequence"/>
</dbReference>
<dbReference type="CDD" id="cd21669">
    <property type="entry name" value="SMP_SF"/>
    <property type="match status" value="1"/>
</dbReference>
<dbReference type="ExpressionAtlas" id="A0A2K3LJ97">
    <property type="expression patterns" value="baseline"/>
</dbReference>
<reference evidence="7 8" key="2">
    <citation type="journal article" date="2017" name="Front. Plant Sci.">
        <title>Gene Classification and Mining of Molecular Markers Useful in Red Clover (Trifolium pratense) Breeding.</title>
        <authorList>
            <person name="Istvanek J."/>
            <person name="Dluhosova J."/>
            <person name="Dluhos P."/>
            <person name="Patkova L."/>
            <person name="Nedelnik J."/>
            <person name="Repkova J."/>
        </authorList>
    </citation>
    <scope>NUCLEOTIDE SEQUENCE [LARGE SCALE GENOMIC DNA]</scope>
    <source>
        <strain evidence="8">cv. Tatra</strain>
        <tissue evidence="7">Young leaves</tissue>
    </source>
</reference>
<sequence length="324" mass="36823">YGRYQRKLLVEDLDKKWKRIILNNSPITPLEHCEWLNKLLTEIWPNYFNPKLSSRLSAIVEERVELQEFSLGSCPPSLALQGMRWSTIGDQRVMQLGFDWDTNEMSILILAKLSKPLMGTARIVINSLHIKGDLIFTPILDGRALLYSFVSAPEVRVGVAFGSGGSQSLPATEWPGVSSWLEKLFTDTLVKTMVEPRRRCFTLPAVDLRKKAVGGIIYVKVISANKLSRNSFKVSRRQQNGSSNGSSEEKDLHTFVEVEIEELTRRTDVRLGSTPRWDAPFNMVLHDNTGNLRFNLYECIPNNVKCDYLGSCEIKLRKIAYANK</sequence>
<organism evidence="7 8">
    <name type="scientific">Trifolium pratense</name>
    <name type="common">Red clover</name>
    <dbReference type="NCBI Taxonomy" id="57577"/>
    <lineage>
        <taxon>Eukaryota</taxon>
        <taxon>Viridiplantae</taxon>
        <taxon>Streptophyta</taxon>
        <taxon>Embryophyta</taxon>
        <taxon>Tracheophyta</taxon>
        <taxon>Spermatophyta</taxon>
        <taxon>Magnoliopsida</taxon>
        <taxon>eudicotyledons</taxon>
        <taxon>Gunneridae</taxon>
        <taxon>Pentapetalae</taxon>
        <taxon>rosids</taxon>
        <taxon>fabids</taxon>
        <taxon>Fabales</taxon>
        <taxon>Fabaceae</taxon>
        <taxon>Papilionoideae</taxon>
        <taxon>50 kb inversion clade</taxon>
        <taxon>NPAAA clade</taxon>
        <taxon>Hologalegina</taxon>
        <taxon>IRL clade</taxon>
        <taxon>Trifolieae</taxon>
        <taxon>Trifolium</taxon>
    </lineage>
</organism>
<reference evidence="7 8" key="1">
    <citation type="journal article" date="2014" name="Am. J. Bot.">
        <title>Genome assembly and annotation for red clover (Trifolium pratense; Fabaceae).</title>
        <authorList>
            <person name="Istvanek J."/>
            <person name="Jaros M."/>
            <person name="Krenek A."/>
            <person name="Repkova J."/>
        </authorList>
    </citation>
    <scope>NUCLEOTIDE SEQUENCE [LARGE SCALE GENOMIC DNA]</scope>
    <source>
        <strain evidence="8">cv. Tatra</strain>
        <tissue evidence="7">Young leaves</tissue>
    </source>
</reference>